<dbReference type="InterPro" id="IPR043216">
    <property type="entry name" value="PAP-like"/>
</dbReference>
<evidence type="ECO:0000256" key="3">
    <source>
        <dbReference type="ARBA" id="ARBA00000980"/>
    </source>
</evidence>
<comment type="subunit">
    <text evidence="30">Forms functional homodimers and homooligomers that are not required for substrate recognition and catalytic activity. Can also form heterooligomers with PLPP2 and PLPP3.</text>
</comment>
<keyword evidence="20 36" id="KW-0472">Membrane</keyword>
<comment type="similarity">
    <text evidence="11">Belongs to the PA-phosphatase related phosphoesterase family.</text>
</comment>
<dbReference type="InterPro" id="IPR000326">
    <property type="entry name" value="PAP2/HPO"/>
</dbReference>
<feature type="transmembrane region" description="Helical" evidence="36">
    <location>
        <begin position="202"/>
        <end position="221"/>
    </location>
</feature>
<evidence type="ECO:0000256" key="18">
    <source>
        <dbReference type="ARBA" id="ARBA00022989"/>
    </source>
</evidence>
<dbReference type="AlphaFoldDB" id="A0A3B3R008"/>
<comment type="catalytic activity">
    <reaction evidence="33">
        <text>a 1,2-diacyl-sn-glycerol 3-diphosphate + H2O = a 1,2-diacyl-sn-glycero-3-phosphate + phosphate + H(+)</text>
        <dbReference type="Rhea" id="RHEA:27449"/>
        <dbReference type="ChEBI" id="CHEBI:15377"/>
        <dbReference type="ChEBI" id="CHEBI:15378"/>
        <dbReference type="ChEBI" id="CHEBI:43474"/>
        <dbReference type="ChEBI" id="CHEBI:58608"/>
        <dbReference type="ChEBI" id="CHEBI:59996"/>
        <dbReference type="EC" id="3.6.1.75"/>
    </reaction>
    <physiologicalReaction direction="left-to-right" evidence="33">
        <dbReference type="Rhea" id="RHEA:27450"/>
    </physiologicalReaction>
</comment>
<comment type="catalytic activity">
    <reaction evidence="3">
        <text>1,2-di-(9Z-octadecenoyl)-sn-glycero-3-phosphate + H2O = 1,2-di-(9Z-octadecenoyl)-sn-glycerol + phosphate</text>
        <dbReference type="Rhea" id="RHEA:43244"/>
        <dbReference type="ChEBI" id="CHEBI:15377"/>
        <dbReference type="ChEBI" id="CHEBI:43474"/>
        <dbReference type="ChEBI" id="CHEBI:52333"/>
        <dbReference type="ChEBI" id="CHEBI:74546"/>
    </reaction>
    <physiologicalReaction direction="left-to-right" evidence="3">
        <dbReference type="Rhea" id="RHEA:43245"/>
    </physiologicalReaction>
</comment>
<dbReference type="GeneTree" id="ENSGT00940000156730"/>
<evidence type="ECO:0000256" key="26">
    <source>
        <dbReference type="ARBA" id="ARBA00030630"/>
    </source>
</evidence>
<evidence type="ECO:0000256" key="29">
    <source>
        <dbReference type="ARBA" id="ARBA00038902"/>
    </source>
</evidence>
<comment type="catalytic activity">
    <reaction evidence="2">
        <text>(9Z)-octadecenoyl-sn-glycero-3-phosphate + H2O = (9Z-octadecenoyl)-glycerol + phosphate</text>
        <dbReference type="Rhea" id="RHEA:50884"/>
        <dbReference type="ChEBI" id="CHEBI:15377"/>
        <dbReference type="ChEBI" id="CHEBI:43474"/>
        <dbReference type="ChEBI" id="CHEBI:75937"/>
        <dbReference type="ChEBI" id="CHEBI:84973"/>
    </reaction>
    <physiologicalReaction direction="left-to-right" evidence="2">
        <dbReference type="Rhea" id="RHEA:50885"/>
    </physiologicalReaction>
</comment>
<dbReference type="GO" id="GO:0007165">
    <property type="term" value="P:signal transduction"/>
    <property type="evidence" value="ECO:0007669"/>
    <property type="project" value="TreeGrafter"/>
</dbReference>
<evidence type="ECO:0000256" key="21">
    <source>
        <dbReference type="ARBA" id="ARBA00023180"/>
    </source>
</evidence>
<dbReference type="Proteomes" id="UP000261540">
    <property type="component" value="Unplaced"/>
</dbReference>
<feature type="transmembrane region" description="Helical" evidence="36">
    <location>
        <begin position="54"/>
        <end position="80"/>
    </location>
</feature>
<evidence type="ECO:0000256" key="22">
    <source>
        <dbReference type="ARBA" id="ARBA00023681"/>
    </source>
</evidence>
<sequence length="291" mass="32329">MFETEQILLVLLDILCLGLAGLPFAILTSQHNTFKRGFFCSDDSIRYPFKEDTISYQLLGGVMIPFTLIVLVCGECLLVTQSHPNQQVNSQSSLLCCYLRAIYKALGSFVFGLAMSQSLTDIAKYSIGRLRPHFLAVCQPALGPDDCISGRYIENATCMGDESLVNEARVSFYSGHSSFSMYCMVFLALYLQARLQKKWARLLRPMLQFFLISASVYVGLTRVSDYMHHWSDVLTGLLQGALVAVLIVSVAGGNRQHYGQVRQAVAWYRVACATCKLICTAVSTPARNGRQ</sequence>
<reference evidence="38" key="2">
    <citation type="submission" date="2025-09" db="UniProtKB">
        <authorList>
            <consortium name="Ensembl"/>
        </authorList>
    </citation>
    <scope>IDENTIFICATION</scope>
</reference>
<evidence type="ECO:0000313" key="38">
    <source>
        <dbReference type="Ensembl" id="ENSPKIP00000011230.1"/>
    </source>
</evidence>
<comment type="catalytic activity">
    <reaction evidence="1">
        <text>1-(9Z-octadecenoyl)-sn-glycero-3-phosphate + H2O = 1-(9Z-octadecenoyl)-sn-glycerol + phosphate</text>
        <dbReference type="Rhea" id="RHEA:39835"/>
        <dbReference type="ChEBI" id="CHEBI:15377"/>
        <dbReference type="ChEBI" id="CHEBI:43474"/>
        <dbReference type="ChEBI" id="CHEBI:74544"/>
        <dbReference type="ChEBI" id="CHEBI:75757"/>
    </reaction>
    <physiologicalReaction direction="left-to-right" evidence="1">
        <dbReference type="Rhea" id="RHEA:39836"/>
    </physiologicalReaction>
</comment>
<evidence type="ECO:0000256" key="10">
    <source>
        <dbReference type="ARBA" id="ARBA00005074"/>
    </source>
</evidence>
<dbReference type="Ensembl" id="ENSPKIT00000023819.1">
    <property type="protein sequence ID" value="ENSPKIP00000011230.1"/>
    <property type="gene ID" value="ENSPKIG00000018785.1"/>
</dbReference>
<dbReference type="Gene3D" id="1.20.144.10">
    <property type="entry name" value="Phosphatidic acid phosphatase type 2/haloperoxidase"/>
    <property type="match status" value="1"/>
</dbReference>
<evidence type="ECO:0000256" key="1">
    <source>
        <dbReference type="ARBA" id="ARBA00000235"/>
    </source>
</evidence>
<dbReference type="CDD" id="cd03384">
    <property type="entry name" value="PAP2_wunen"/>
    <property type="match status" value="1"/>
</dbReference>
<feature type="transmembrane region" description="Helical" evidence="36">
    <location>
        <begin position="7"/>
        <end position="27"/>
    </location>
</feature>
<feature type="transmembrane region" description="Helical" evidence="36">
    <location>
        <begin position="101"/>
        <end position="119"/>
    </location>
</feature>
<dbReference type="EC" id="3.1.3.106" evidence="12"/>
<keyword evidence="19" id="KW-0443">Lipid metabolism</keyword>
<dbReference type="GO" id="GO:0008195">
    <property type="term" value="F:phosphatidate phosphatase activity"/>
    <property type="evidence" value="ECO:0007669"/>
    <property type="project" value="UniProtKB-EC"/>
</dbReference>
<evidence type="ECO:0000256" key="15">
    <source>
        <dbReference type="ARBA" id="ARBA00022475"/>
    </source>
</evidence>
<evidence type="ECO:0000256" key="12">
    <source>
        <dbReference type="ARBA" id="ARBA00012497"/>
    </source>
</evidence>
<evidence type="ECO:0000256" key="11">
    <source>
        <dbReference type="ARBA" id="ARBA00008816"/>
    </source>
</evidence>
<accession>A0A3B3R008</accession>
<proteinExistence type="inferred from homology"/>
<comment type="catalytic activity">
    <reaction evidence="6">
        <text>1,2-dihexadecanoyl-sn-glycero-3-phosphate + H2O = 1,2-dihexadecanoyl-sn-glycerol + phosphate</text>
        <dbReference type="Rhea" id="RHEA:43236"/>
        <dbReference type="ChEBI" id="CHEBI:15377"/>
        <dbReference type="ChEBI" id="CHEBI:43474"/>
        <dbReference type="ChEBI" id="CHEBI:72859"/>
        <dbReference type="ChEBI" id="CHEBI:82929"/>
    </reaction>
    <physiologicalReaction direction="left-to-right" evidence="6">
        <dbReference type="Rhea" id="RHEA:43237"/>
    </physiologicalReaction>
</comment>
<dbReference type="GO" id="GO:0000810">
    <property type="term" value="F:diacylglycerol diphosphate phosphatase activity"/>
    <property type="evidence" value="ECO:0007669"/>
    <property type="project" value="UniProtKB-EC"/>
</dbReference>
<evidence type="ECO:0000256" key="27">
    <source>
        <dbReference type="ARBA" id="ARBA00031161"/>
    </source>
</evidence>
<organism evidence="38 39">
    <name type="scientific">Paramormyrops kingsleyae</name>
    <dbReference type="NCBI Taxonomy" id="1676925"/>
    <lineage>
        <taxon>Eukaryota</taxon>
        <taxon>Metazoa</taxon>
        <taxon>Chordata</taxon>
        <taxon>Craniata</taxon>
        <taxon>Vertebrata</taxon>
        <taxon>Euteleostomi</taxon>
        <taxon>Actinopterygii</taxon>
        <taxon>Neopterygii</taxon>
        <taxon>Teleostei</taxon>
        <taxon>Osteoglossocephala</taxon>
        <taxon>Osteoglossomorpha</taxon>
        <taxon>Osteoglossiformes</taxon>
        <taxon>Mormyridae</taxon>
        <taxon>Paramormyrops</taxon>
    </lineage>
</organism>
<comment type="catalytic activity">
    <reaction evidence="34">
        <text>N-(9Z-octadecenoyl)-ethanolamine phosphate + H2O = N-(9Z-octadecenoyl) ethanolamine + phosphate</text>
        <dbReference type="Rhea" id="RHEA:62160"/>
        <dbReference type="ChEBI" id="CHEBI:15377"/>
        <dbReference type="ChEBI" id="CHEBI:43474"/>
        <dbReference type="ChEBI" id="CHEBI:71466"/>
        <dbReference type="ChEBI" id="CHEBI:145465"/>
    </reaction>
    <physiologicalReaction direction="left-to-right" evidence="34">
        <dbReference type="Rhea" id="RHEA:62161"/>
    </physiologicalReaction>
</comment>
<dbReference type="GO" id="GO:0006644">
    <property type="term" value="P:phospholipid metabolic process"/>
    <property type="evidence" value="ECO:0007669"/>
    <property type="project" value="UniProtKB-UniPathway"/>
</dbReference>
<dbReference type="SMART" id="SM00014">
    <property type="entry name" value="acidPPc"/>
    <property type="match status" value="1"/>
</dbReference>
<dbReference type="EC" id="3.6.1.75" evidence="29"/>
<evidence type="ECO:0000256" key="4">
    <source>
        <dbReference type="ARBA" id="ARBA00001180"/>
    </source>
</evidence>
<evidence type="ECO:0000259" key="37">
    <source>
        <dbReference type="SMART" id="SM00014"/>
    </source>
</evidence>
<feature type="transmembrane region" description="Helical" evidence="36">
    <location>
        <begin position="233"/>
        <end position="253"/>
    </location>
</feature>
<evidence type="ECO:0000256" key="13">
    <source>
        <dbReference type="ARBA" id="ARBA00012638"/>
    </source>
</evidence>
<dbReference type="GO" id="GO:0052642">
    <property type="term" value="F:lysophosphatidic acid phosphatase activity"/>
    <property type="evidence" value="ECO:0007669"/>
    <property type="project" value="UniProtKB-EC"/>
</dbReference>
<dbReference type="PANTHER" id="PTHR10165">
    <property type="entry name" value="LIPID PHOSPHATE PHOSPHATASE"/>
    <property type="match status" value="1"/>
</dbReference>
<dbReference type="GO" id="GO:0046839">
    <property type="term" value="P:phospholipid dephosphorylation"/>
    <property type="evidence" value="ECO:0007669"/>
    <property type="project" value="TreeGrafter"/>
</dbReference>
<evidence type="ECO:0000256" key="35">
    <source>
        <dbReference type="ARBA" id="ARBA00049314"/>
    </source>
</evidence>
<evidence type="ECO:0000256" key="19">
    <source>
        <dbReference type="ARBA" id="ARBA00023098"/>
    </source>
</evidence>
<evidence type="ECO:0000256" key="28">
    <source>
        <dbReference type="ARBA" id="ARBA00032601"/>
    </source>
</evidence>
<dbReference type="Pfam" id="PF01569">
    <property type="entry name" value="PAP2"/>
    <property type="match status" value="1"/>
</dbReference>
<dbReference type="PANTHER" id="PTHR10165:SF26">
    <property type="entry name" value="PHOSPHOLIPID PHOSPHATASE 1"/>
    <property type="match status" value="1"/>
</dbReference>
<evidence type="ECO:0000256" key="2">
    <source>
        <dbReference type="ARBA" id="ARBA00000974"/>
    </source>
</evidence>
<comment type="subcellular location">
    <subcellularLocation>
        <location evidence="9">Apical cell membrane</location>
        <topology evidence="9">Multi-pass membrane protein</topology>
    </subcellularLocation>
    <subcellularLocation>
        <location evidence="8">Membrane raft</location>
        <topology evidence="8">Multi-pass membrane protein</topology>
    </subcellularLocation>
    <subcellularLocation>
        <location evidence="7">Membrane</location>
        <location evidence="7">Caveola</location>
        <topology evidence="7">Multi-pass membrane protein</topology>
    </subcellularLocation>
</comment>
<protein>
    <recommendedName>
        <fullName evidence="14">Phospholipid phosphatase 1</fullName>
        <ecNumber evidence="12">3.1.3.106</ecNumber>
        <ecNumber evidence="13">3.1.3.4</ecNumber>
        <ecNumber evidence="29">3.6.1.75</ecNumber>
    </recommendedName>
    <alternativeName>
        <fullName evidence="26">Lipid phosphate phosphohydrolase 1</fullName>
    </alternativeName>
    <alternativeName>
        <fullName evidence="28">PAP2-alpha</fullName>
    </alternativeName>
    <alternativeName>
        <fullName evidence="25">Phosphatidate phosphohydrolase type 2a</fullName>
    </alternativeName>
    <alternativeName>
        <fullName evidence="27">Phosphatidic acid phosphatase 2a</fullName>
    </alternativeName>
</protein>
<keyword evidence="17" id="KW-0378">Hydrolase</keyword>
<evidence type="ECO:0000256" key="9">
    <source>
        <dbReference type="ARBA" id="ARBA00004424"/>
    </source>
</evidence>
<evidence type="ECO:0000256" key="25">
    <source>
        <dbReference type="ARBA" id="ARBA00030413"/>
    </source>
</evidence>
<comment type="pathway">
    <text evidence="24">Phospholipid metabolism.</text>
</comment>
<feature type="domain" description="Phosphatidic acid phosphatase type 2/haloperoxidase" evidence="37">
    <location>
        <begin position="106"/>
        <end position="248"/>
    </location>
</feature>
<dbReference type="GO" id="GO:0016324">
    <property type="term" value="C:apical plasma membrane"/>
    <property type="evidence" value="ECO:0007669"/>
    <property type="project" value="UniProtKB-SubCell"/>
</dbReference>
<dbReference type="SUPFAM" id="SSF48317">
    <property type="entry name" value="Acid phosphatase/Vanadium-dependent haloperoxidase"/>
    <property type="match status" value="1"/>
</dbReference>
<keyword evidence="21" id="KW-0325">Glycoprotein</keyword>
<evidence type="ECO:0000256" key="30">
    <source>
        <dbReference type="ARBA" id="ARBA00047093"/>
    </source>
</evidence>
<comment type="pathway">
    <text evidence="10">Lipid metabolism; phospholipid metabolism.</text>
</comment>
<evidence type="ECO:0000256" key="33">
    <source>
        <dbReference type="ARBA" id="ARBA00047873"/>
    </source>
</evidence>
<evidence type="ECO:0000256" key="20">
    <source>
        <dbReference type="ARBA" id="ARBA00023136"/>
    </source>
</evidence>
<comment type="catalytic activity">
    <reaction evidence="31">
        <text>a monoacyl-sn-glycero-3-phosphate + H2O = a monoacylglycerol + phosphate</text>
        <dbReference type="Rhea" id="RHEA:46736"/>
        <dbReference type="ChEBI" id="CHEBI:15377"/>
        <dbReference type="ChEBI" id="CHEBI:17408"/>
        <dbReference type="ChEBI" id="CHEBI:43474"/>
        <dbReference type="ChEBI" id="CHEBI:77589"/>
    </reaction>
    <physiologicalReaction direction="left-to-right" evidence="31">
        <dbReference type="Rhea" id="RHEA:46737"/>
    </physiologicalReaction>
</comment>
<evidence type="ECO:0000256" key="7">
    <source>
        <dbReference type="ARBA" id="ARBA00004189"/>
    </source>
</evidence>
<evidence type="ECO:0000313" key="39">
    <source>
        <dbReference type="Proteomes" id="UP000261540"/>
    </source>
</evidence>
<evidence type="ECO:0000256" key="31">
    <source>
        <dbReference type="ARBA" id="ARBA00047320"/>
    </source>
</evidence>
<dbReference type="EC" id="3.1.3.4" evidence="13"/>
<evidence type="ECO:0000256" key="14">
    <source>
        <dbReference type="ARBA" id="ARBA00021834"/>
    </source>
</evidence>
<evidence type="ECO:0000256" key="36">
    <source>
        <dbReference type="SAM" id="Phobius"/>
    </source>
</evidence>
<comment type="catalytic activity">
    <reaction evidence="32">
        <text>N-(octanoyl)-sphing-4-enine-1-phosphate + H2O = N-octanoylsphing-4-enine + phosphate</text>
        <dbReference type="Rhea" id="RHEA:62040"/>
        <dbReference type="ChEBI" id="CHEBI:15377"/>
        <dbReference type="ChEBI" id="CHEBI:43474"/>
        <dbReference type="ChEBI" id="CHEBI:45815"/>
        <dbReference type="ChEBI" id="CHEBI:85376"/>
    </reaction>
    <physiologicalReaction direction="left-to-right" evidence="32">
        <dbReference type="Rhea" id="RHEA:62041"/>
    </physiologicalReaction>
</comment>
<dbReference type="UniPathway" id="UPA00085"/>
<evidence type="ECO:0000256" key="17">
    <source>
        <dbReference type="ARBA" id="ARBA00022801"/>
    </source>
</evidence>
<evidence type="ECO:0000256" key="32">
    <source>
        <dbReference type="ARBA" id="ARBA00047355"/>
    </source>
</evidence>
<evidence type="ECO:0000256" key="23">
    <source>
        <dbReference type="ARBA" id="ARBA00023977"/>
    </source>
</evidence>
<comment type="catalytic activity">
    <reaction evidence="22">
        <text>1-hexadecanoyl-2-(9Z-octadecenoyl)-sn-glycero-3-phosphate + H2O = 1-hexadecanoyl-2-(9Z-octadecenoyl)-sn-glycerol + phosphate</text>
        <dbReference type="Rhea" id="RHEA:41255"/>
        <dbReference type="ChEBI" id="CHEBI:15377"/>
        <dbReference type="ChEBI" id="CHEBI:43474"/>
        <dbReference type="ChEBI" id="CHEBI:64839"/>
        <dbReference type="ChEBI" id="CHEBI:75466"/>
    </reaction>
    <physiologicalReaction direction="left-to-right" evidence="22">
        <dbReference type="Rhea" id="RHEA:41256"/>
    </physiologicalReaction>
</comment>
<name>A0A3B3R008_9TELE</name>
<dbReference type="InterPro" id="IPR036938">
    <property type="entry name" value="PAP2/HPO_sf"/>
</dbReference>
<keyword evidence="18 36" id="KW-1133">Transmembrane helix</keyword>
<feature type="transmembrane region" description="Helical" evidence="36">
    <location>
        <begin position="170"/>
        <end position="190"/>
    </location>
</feature>
<comment type="catalytic activity">
    <reaction evidence="5">
        <text>a 1-acyl-sn-glycero-3-phosphate + H2O = a 1-acyl-sn-glycerol + phosphate</text>
        <dbReference type="Rhea" id="RHEA:33155"/>
        <dbReference type="ChEBI" id="CHEBI:15377"/>
        <dbReference type="ChEBI" id="CHEBI:43474"/>
        <dbReference type="ChEBI" id="CHEBI:57970"/>
        <dbReference type="ChEBI" id="CHEBI:64683"/>
        <dbReference type="EC" id="3.1.3.106"/>
    </reaction>
    <physiologicalReaction direction="left-to-right" evidence="5">
        <dbReference type="Rhea" id="RHEA:33156"/>
    </physiologicalReaction>
</comment>
<comment type="catalytic activity">
    <reaction evidence="4">
        <text>a 1,2-diacyl-sn-glycero-3-phosphate + H2O = a 1,2-diacyl-sn-glycerol + phosphate</text>
        <dbReference type="Rhea" id="RHEA:27429"/>
        <dbReference type="ChEBI" id="CHEBI:15377"/>
        <dbReference type="ChEBI" id="CHEBI:17815"/>
        <dbReference type="ChEBI" id="CHEBI:43474"/>
        <dbReference type="ChEBI" id="CHEBI:58608"/>
        <dbReference type="EC" id="3.1.3.4"/>
    </reaction>
    <physiologicalReaction direction="left-to-right" evidence="4">
        <dbReference type="Rhea" id="RHEA:27430"/>
    </physiologicalReaction>
</comment>
<evidence type="ECO:0000256" key="5">
    <source>
        <dbReference type="ARBA" id="ARBA00001472"/>
    </source>
</evidence>
<comment type="catalytic activity">
    <reaction evidence="35">
        <text>sphing-4-enine 1-phosphate + H2O = sphing-4-enine + phosphate</text>
        <dbReference type="Rhea" id="RHEA:27518"/>
        <dbReference type="ChEBI" id="CHEBI:15377"/>
        <dbReference type="ChEBI" id="CHEBI:43474"/>
        <dbReference type="ChEBI" id="CHEBI:57756"/>
        <dbReference type="ChEBI" id="CHEBI:60119"/>
    </reaction>
    <physiologicalReaction direction="left-to-right" evidence="35">
        <dbReference type="Rhea" id="RHEA:27519"/>
    </physiologicalReaction>
</comment>
<dbReference type="STRING" id="1676925.ENSPKIP00000011230"/>
<evidence type="ECO:0000256" key="8">
    <source>
        <dbReference type="ARBA" id="ARBA00004314"/>
    </source>
</evidence>
<comment type="catalytic activity">
    <reaction evidence="23">
        <text>an N-acylsphing-4-enine 1-phosphate + H2O = an N-acylsphing-4-enine + phosphate</text>
        <dbReference type="Rhea" id="RHEA:33743"/>
        <dbReference type="ChEBI" id="CHEBI:15377"/>
        <dbReference type="ChEBI" id="CHEBI:43474"/>
        <dbReference type="ChEBI" id="CHEBI:52639"/>
        <dbReference type="ChEBI" id="CHEBI:57674"/>
    </reaction>
    <physiologicalReaction direction="left-to-right" evidence="23">
        <dbReference type="Rhea" id="RHEA:33744"/>
    </physiologicalReaction>
</comment>
<dbReference type="GO" id="GO:0005901">
    <property type="term" value="C:caveola"/>
    <property type="evidence" value="ECO:0007669"/>
    <property type="project" value="UniProtKB-SubCell"/>
</dbReference>
<evidence type="ECO:0000256" key="34">
    <source>
        <dbReference type="ARBA" id="ARBA00048010"/>
    </source>
</evidence>
<keyword evidence="15" id="KW-1003">Cell membrane</keyword>
<keyword evidence="16 36" id="KW-0812">Transmembrane</keyword>
<evidence type="ECO:0000256" key="24">
    <source>
        <dbReference type="ARBA" id="ARBA00025707"/>
    </source>
</evidence>
<evidence type="ECO:0000256" key="6">
    <source>
        <dbReference type="ARBA" id="ARBA00001611"/>
    </source>
</evidence>
<keyword evidence="39" id="KW-1185">Reference proteome</keyword>
<evidence type="ECO:0000256" key="16">
    <source>
        <dbReference type="ARBA" id="ARBA00022692"/>
    </source>
</evidence>
<reference evidence="38" key="1">
    <citation type="submission" date="2025-08" db="UniProtKB">
        <authorList>
            <consortium name="Ensembl"/>
        </authorList>
    </citation>
    <scope>IDENTIFICATION</scope>
</reference>